<dbReference type="PANTHER" id="PTHR34849:SF5">
    <property type="entry name" value="SSL2733 PROTEIN"/>
    <property type="match status" value="1"/>
</dbReference>
<dbReference type="PANTHER" id="PTHR34849">
    <property type="entry name" value="SSL5025 PROTEIN"/>
    <property type="match status" value="1"/>
</dbReference>
<sequence length="72" mass="8207">MDYSTYIAIDPNVRFGKPYLVGTRITVSDVLGWMASGMRLEEILEDFPELSSEQIRACLAYAADREQKLKYA</sequence>
<name>A0ABS3BX11_9BACT</name>
<dbReference type="InterPro" id="IPR036388">
    <property type="entry name" value="WH-like_DNA-bd_sf"/>
</dbReference>
<evidence type="ECO:0000313" key="1">
    <source>
        <dbReference type="EMBL" id="MBN7809408.1"/>
    </source>
</evidence>
<dbReference type="EMBL" id="JAFKCT010000001">
    <property type="protein sequence ID" value="MBN7809408.1"/>
    <property type="molecule type" value="Genomic_DNA"/>
</dbReference>
<gene>
    <name evidence="1" type="ORF">J0A68_00485</name>
</gene>
<keyword evidence="2" id="KW-1185">Reference proteome</keyword>
<organism evidence="1 2">
    <name type="scientific">Algoriphagus oliviformis</name>
    <dbReference type="NCBI Taxonomy" id="2811231"/>
    <lineage>
        <taxon>Bacteria</taxon>
        <taxon>Pseudomonadati</taxon>
        <taxon>Bacteroidota</taxon>
        <taxon>Cytophagia</taxon>
        <taxon>Cytophagales</taxon>
        <taxon>Cyclobacteriaceae</taxon>
        <taxon>Algoriphagus</taxon>
    </lineage>
</organism>
<dbReference type="Gene3D" id="1.10.10.10">
    <property type="entry name" value="Winged helix-like DNA-binding domain superfamily/Winged helix DNA-binding domain"/>
    <property type="match status" value="1"/>
</dbReference>
<comment type="caution">
    <text evidence="1">The sequence shown here is derived from an EMBL/GenBank/DDBJ whole genome shotgun (WGS) entry which is preliminary data.</text>
</comment>
<protein>
    <submittedName>
        <fullName evidence="1">DUF433 domain-containing protein</fullName>
    </submittedName>
</protein>
<dbReference type="InterPro" id="IPR007367">
    <property type="entry name" value="DUF433"/>
</dbReference>
<proteinExistence type="predicted"/>
<evidence type="ECO:0000313" key="2">
    <source>
        <dbReference type="Proteomes" id="UP000664317"/>
    </source>
</evidence>
<reference evidence="1 2" key="1">
    <citation type="submission" date="2021-03" db="EMBL/GenBank/DDBJ databases">
        <title>novel species isolated from a fishpond in China.</title>
        <authorList>
            <person name="Lu H."/>
            <person name="Cai Z."/>
        </authorList>
    </citation>
    <scope>NUCLEOTIDE SEQUENCE [LARGE SCALE GENOMIC DNA]</scope>
    <source>
        <strain evidence="1 2">H41</strain>
    </source>
</reference>
<dbReference type="InterPro" id="IPR009057">
    <property type="entry name" value="Homeodomain-like_sf"/>
</dbReference>
<dbReference type="Pfam" id="PF04255">
    <property type="entry name" value="DUF433"/>
    <property type="match status" value="1"/>
</dbReference>
<dbReference type="SUPFAM" id="SSF46689">
    <property type="entry name" value="Homeodomain-like"/>
    <property type="match status" value="1"/>
</dbReference>
<dbReference type="Proteomes" id="UP000664317">
    <property type="component" value="Unassembled WGS sequence"/>
</dbReference>
<dbReference type="RefSeq" id="WP_206576215.1">
    <property type="nucleotide sequence ID" value="NZ_JAFKCT010000001.1"/>
</dbReference>
<accession>A0ABS3BX11</accession>